<dbReference type="AlphaFoldDB" id="A0A242MSH2"/>
<dbReference type="EMBL" id="NBTY01000093">
    <property type="protein sequence ID" value="OTP73946.1"/>
    <property type="molecule type" value="Genomic_DNA"/>
</dbReference>
<comment type="caution">
    <text evidence="1">The sequence shown here is derived from an EMBL/GenBank/DDBJ whole genome shotgun (WGS) entry which is preliminary data.</text>
</comment>
<sequence>MHVARKAGRRRETALPDVPLADVVDIADYRDDAFESVEETAEERADRLEALMDELSHHLLMAIRTVKKAPGPKR</sequence>
<gene>
    <name evidence="1" type="ORF">PAMC26510_17470</name>
</gene>
<proteinExistence type="predicted"/>
<evidence type="ECO:0000313" key="2">
    <source>
        <dbReference type="Proteomes" id="UP000194546"/>
    </source>
</evidence>
<dbReference type="Proteomes" id="UP000194546">
    <property type="component" value="Unassembled WGS sequence"/>
</dbReference>
<name>A0A242MSH2_CABSO</name>
<protein>
    <submittedName>
        <fullName evidence="1">Uncharacterized protein</fullName>
    </submittedName>
</protein>
<accession>A0A242MSH2</accession>
<evidence type="ECO:0000313" key="1">
    <source>
        <dbReference type="EMBL" id="OTP73946.1"/>
    </source>
</evidence>
<reference evidence="1 2" key="1">
    <citation type="submission" date="2017-03" db="EMBL/GenBank/DDBJ databases">
        <title>Genome analysis of strain PAMC 26510.</title>
        <authorList>
            <person name="Oh H.-M."/>
            <person name="Yang J.-A."/>
        </authorList>
    </citation>
    <scope>NUCLEOTIDE SEQUENCE [LARGE SCALE GENOMIC DNA]</scope>
    <source>
        <strain evidence="1 2">PAMC 26510</strain>
    </source>
</reference>
<organism evidence="1 2">
    <name type="scientific">Caballeronia sordidicola</name>
    <name type="common">Burkholderia sordidicola</name>
    <dbReference type="NCBI Taxonomy" id="196367"/>
    <lineage>
        <taxon>Bacteria</taxon>
        <taxon>Pseudomonadati</taxon>
        <taxon>Pseudomonadota</taxon>
        <taxon>Betaproteobacteria</taxon>
        <taxon>Burkholderiales</taxon>
        <taxon>Burkholderiaceae</taxon>
        <taxon>Caballeronia</taxon>
    </lineage>
</organism>